<evidence type="ECO:0000313" key="4">
    <source>
        <dbReference type="Proteomes" id="UP000800036"/>
    </source>
</evidence>
<reference evidence="3" key="1">
    <citation type="journal article" date="2020" name="Stud. Mycol.">
        <title>101 Dothideomycetes genomes: a test case for predicting lifestyles and emergence of pathogens.</title>
        <authorList>
            <person name="Haridas S."/>
            <person name="Albert R."/>
            <person name="Binder M."/>
            <person name="Bloem J."/>
            <person name="Labutti K."/>
            <person name="Salamov A."/>
            <person name="Andreopoulos B."/>
            <person name="Baker S."/>
            <person name="Barry K."/>
            <person name="Bills G."/>
            <person name="Bluhm B."/>
            <person name="Cannon C."/>
            <person name="Castanera R."/>
            <person name="Culley D."/>
            <person name="Daum C."/>
            <person name="Ezra D."/>
            <person name="Gonzalez J."/>
            <person name="Henrissat B."/>
            <person name="Kuo A."/>
            <person name="Liang C."/>
            <person name="Lipzen A."/>
            <person name="Lutzoni F."/>
            <person name="Magnuson J."/>
            <person name="Mondo S."/>
            <person name="Nolan M."/>
            <person name="Ohm R."/>
            <person name="Pangilinan J."/>
            <person name="Park H.-J."/>
            <person name="Ramirez L."/>
            <person name="Alfaro M."/>
            <person name="Sun H."/>
            <person name="Tritt A."/>
            <person name="Yoshinaga Y."/>
            <person name="Zwiers L.-H."/>
            <person name="Turgeon B."/>
            <person name="Goodwin S."/>
            <person name="Spatafora J."/>
            <person name="Crous P."/>
            <person name="Grigoriev I."/>
        </authorList>
    </citation>
    <scope>NUCLEOTIDE SEQUENCE</scope>
    <source>
        <strain evidence="3">CBS 107.79</strain>
    </source>
</reference>
<dbReference type="EMBL" id="ML976757">
    <property type="protein sequence ID" value="KAF1965729.1"/>
    <property type="molecule type" value="Genomic_DNA"/>
</dbReference>
<name>A0A6A5UP77_9PLEO</name>
<feature type="signal peptide" evidence="2">
    <location>
        <begin position="1"/>
        <end position="34"/>
    </location>
</feature>
<feature type="region of interest" description="Disordered" evidence="1">
    <location>
        <begin position="82"/>
        <end position="104"/>
    </location>
</feature>
<feature type="chain" id="PRO_5025485922" description="Secreted protein" evidence="2">
    <location>
        <begin position="35"/>
        <end position="104"/>
    </location>
</feature>
<accession>A0A6A5UP77</accession>
<proteinExistence type="predicted"/>
<dbReference type="PROSITE" id="PS51257">
    <property type="entry name" value="PROKAR_LIPOPROTEIN"/>
    <property type="match status" value="1"/>
</dbReference>
<keyword evidence="4" id="KW-1185">Reference proteome</keyword>
<dbReference type="AlphaFoldDB" id="A0A6A5UP77"/>
<evidence type="ECO:0000313" key="3">
    <source>
        <dbReference type="EMBL" id="KAF1965729.1"/>
    </source>
</evidence>
<organism evidence="3 4">
    <name type="scientific">Bimuria novae-zelandiae CBS 107.79</name>
    <dbReference type="NCBI Taxonomy" id="1447943"/>
    <lineage>
        <taxon>Eukaryota</taxon>
        <taxon>Fungi</taxon>
        <taxon>Dikarya</taxon>
        <taxon>Ascomycota</taxon>
        <taxon>Pezizomycotina</taxon>
        <taxon>Dothideomycetes</taxon>
        <taxon>Pleosporomycetidae</taxon>
        <taxon>Pleosporales</taxon>
        <taxon>Massarineae</taxon>
        <taxon>Didymosphaeriaceae</taxon>
        <taxon>Bimuria</taxon>
    </lineage>
</organism>
<gene>
    <name evidence="3" type="ORF">BU23DRAFT_19015</name>
</gene>
<evidence type="ECO:0000256" key="1">
    <source>
        <dbReference type="SAM" id="MobiDB-lite"/>
    </source>
</evidence>
<dbReference type="Proteomes" id="UP000800036">
    <property type="component" value="Unassembled WGS sequence"/>
</dbReference>
<sequence>MRATTQFGKSQHVPLLWQCIVWLACCGFLASVQPRFCENSNIVLNLPPSATSCLLRSLRTPLYRPTFTSQEVRLRRRLKPAAATTATAAAEHPEAATPHATNRD</sequence>
<evidence type="ECO:0000256" key="2">
    <source>
        <dbReference type="SAM" id="SignalP"/>
    </source>
</evidence>
<evidence type="ECO:0008006" key="5">
    <source>
        <dbReference type="Google" id="ProtNLM"/>
    </source>
</evidence>
<protein>
    <recommendedName>
        <fullName evidence="5">Secreted protein</fullName>
    </recommendedName>
</protein>
<keyword evidence="2" id="KW-0732">Signal</keyword>